<sequence>MGTNYIESQENPYQESPGKRVKIPYNWEKEPNCDSRSELLNNRKRENQQSNITYEWYHEKTSKGQDNLYKQSGFNEEQRNNKNLVDSINNIIKWRTDGSDTNRSHRIIIKKSEKLLTTDDISPLRYSESQANTSLSDIKTKSQLTEMRRNEIKEAGIKIGKKWEEKTKQYLFFKRDNPPKQELEKSASYLEYNKTPKYRTSSELVEARKETMLGNLISSSNYTHKDASKRLKEREAQSHNRIDVLSWKEKVEQRKNEDMSKLQEVFGSDSNGIRRKELPKFLNNNREYWKNEENERNRENSRKTLWQKRKLGGKPESLIIDESIPVSPMFDSSKPHWKIEETPEKIAEKPTRIRHDSYSPESLKNHHKSSWSKYLLQFSGQNSKSEYQITSAINSQSPVKKIRKQWHTPKKQESYSMLNRLINKGNHLSASPAKRAMLSTGFGTVN</sequence>
<reference evidence="1" key="1">
    <citation type="submission" date="2021-09" db="EMBL/GenBank/DDBJ databases">
        <authorList>
            <consortium name="AG Swart"/>
            <person name="Singh M."/>
            <person name="Singh A."/>
            <person name="Seah K."/>
            <person name="Emmerich C."/>
        </authorList>
    </citation>
    <scope>NUCLEOTIDE SEQUENCE</scope>
    <source>
        <strain evidence="1">ATCC30299</strain>
    </source>
</reference>
<evidence type="ECO:0000313" key="1">
    <source>
        <dbReference type="EMBL" id="CAG9318387.1"/>
    </source>
</evidence>
<proteinExistence type="predicted"/>
<dbReference type="Proteomes" id="UP001162131">
    <property type="component" value="Unassembled WGS sequence"/>
</dbReference>
<keyword evidence="2" id="KW-1185">Reference proteome</keyword>
<dbReference type="EMBL" id="CAJZBQ010000020">
    <property type="protein sequence ID" value="CAG9318387.1"/>
    <property type="molecule type" value="Genomic_DNA"/>
</dbReference>
<comment type="caution">
    <text evidence="1">The sequence shown here is derived from an EMBL/GenBank/DDBJ whole genome shotgun (WGS) entry which is preliminary data.</text>
</comment>
<accession>A0AAU9J364</accession>
<organism evidence="1 2">
    <name type="scientific">Blepharisma stoltei</name>
    <dbReference type="NCBI Taxonomy" id="1481888"/>
    <lineage>
        <taxon>Eukaryota</taxon>
        <taxon>Sar</taxon>
        <taxon>Alveolata</taxon>
        <taxon>Ciliophora</taxon>
        <taxon>Postciliodesmatophora</taxon>
        <taxon>Heterotrichea</taxon>
        <taxon>Heterotrichida</taxon>
        <taxon>Blepharismidae</taxon>
        <taxon>Blepharisma</taxon>
    </lineage>
</organism>
<dbReference type="AlphaFoldDB" id="A0AAU9J364"/>
<evidence type="ECO:0000313" key="2">
    <source>
        <dbReference type="Proteomes" id="UP001162131"/>
    </source>
</evidence>
<protein>
    <submittedName>
        <fullName evidence="1">Uncharacterized protein</fullName>
    </submittedName>
</protein>
<gene>
    <name evidence="1" type="ORF">BSTOLATCC_MIC20861</name>
</gene>
<name>A0AAU9J364_9CILI</name>